<dbReference type="GeneID" id="19115587"/>
<gene>
    <name evidence="1" type="ORF">BAUCODRAFT_568523</name>
</gene>
<organism evidence="1 2">
    <name type="scientific">Baudoinia panamericana (strain UAMH 10762)</name>
    <name type="common">Angels' share fungus</name>
    <name type="synonym">Baudoinia compniacensis (strain UAMH 10762)</name>
    <dbReference type="NCBI Taxonomy" id="717646"/>
    <lineage>
        <taxon>Eukaryota</taxon>
        <taxon>Fungi</taxon>
        <taxon>Dikarya</taxon>
        <taxon>Ascomycota</taxon>
        <taxon>Pezizomycotina</taxon>
        <taxon>Dothideomycetes</taxon>
        <taxon>Dothideomycetidae</taxon>
        <taxon>Mycosphaerellales</taxon>
        <taxon>Teratosphaeriaceae</taxon>
        <taxon>Baudoinia</taxon>
    </lineage>
</organism>
<name>M2LHI1_BAUPA</name>
<accession>M2LHI1</accession>
<dbReference type="RefSeq" id="XP_007679691.1">
    <property type="nucleotide sequence ID" value="XM_007681501.1"/>
</dbReference>
<evidence type="ECO:0000313" key="2">
    <source>
        <dbReference type="Proteomes" id="UP000011761"/>
    </source>
</evidence>
<dbReference type="AlphaFoldDB" id="M2LHI1"/>
<dbReference type="KEGG" id="bcom:BAUCODRAFT_568523"/>
<dbReference type="EMBL" id="KB445560">
    <property type="protein sequence ID" value="EMC93622.1"/>
    <property type="molecule type" value="Genomic_DNA"/>
</dbReference>
<protein>
    <submittedName>
        <fullName evidence="1">Uncharacterized protein</fullName>
    </submittedName>
</protein>
<keyword evidence="2" id="KW-1185">Reference proteome</keyword>
<reference evidence="1 2" key="1">
    <citation type="journal article" date="2012" name="PLoS Pathog.">
        <title>Diverse lifestyles and strategies of plant pathogenesis encoded in the genomes of eighteen Dothideomycetes fungi.</title>
        <authorList>
            <person name="Ohm R.A."/>
            <person name="Feau N."/>
            <person name="Henrissat B."/>
            <person name="Schoch C.L."/>
            <person name="Horwitz B.A."/>
            <person name="Barry K.W."/>
            <person name="Condon B.J."/>
            <person name="Copeland A.C."/>
            <person name="Dhillon B."/>
            <person name="Glaser F."/>
            <person name="Hesse C.N."/>
            <person name="Kosti I."/>
            <person name="LaButti K."/>
            <person name="Lindquist E.A."/>
            <person name="Lucas S."/>
            <person name="Salamov A.A."/>
            <person name="Bradshaw R.E."/>
            <person name="Ciuffetti L."/>
            <person name="Hamelin R.C."/>
            <person name="Kema G.H.J."/>
            <person name="Lawrence C."/>
            <person name="Scott J.A."/>
            <person name="Spatafora J.W."/>
            <person name="Turgeon B.G."/>
            <person name="de Wit P.J.G.M."/>
            <person name="Zhong S."/>
            <person name="Goodwin S.B."/>
            <person name="Grigoriev I.V."/>
        </authorList>
    </citation>
    <scope>NUCLEOTIDE SEQUENCE [LARGE SCALE GENOMIC DNA]</scope>
    <source>
        <strain evidence="1 2">UAMH 10762</strain>
    </source>
</reference>
<sequence>MAPLSPDLGQDGARVTQVPAAPAVDLPRLCLACACACRITPVWLMDHAMSASRYAHKRSACSVFSVMLPERVTCFGPPSFAQKHQRQRRTDGCTQKATSRRPARQTFGYGLRHTVQYATARERGQPRVTFSLDRERKACKILRFFSDGVSLADNGLFCGTLGVSTKHRSPHGGRAGLFSPHVTVRRNVGRQTAHGVNQEFTICAFALETSDYCGRPPVRLRLPSSNDITTGSAKVPRPVHRSLRWREMVSVPTSTKLHALRHANAIMYNVFEAVSHDTMTKPTETALLTSYATVPHISLDRSLGMPTPRVPATRRYSVLRLAYRPVSIHICHDTLLGYS</sequence>
<dbReference type="HOGENOM" id="CLU_818848_0_0_1"/>
<dbReference type="Proteomes" id="UP000011761">
    <property type="component" value="Unassembled WGS sequence"/>
</dbReference>
<proteinExistence type="predicted"/>
<evidence type="ECO:0000313" key="1">
    <source>
        <dbReference type="EMBL" id="EMC93622.1"/>
    </source>
</evidence>